<dbReference type="AlphaFoldDB" id="A0A917HR24"/>
<accession>A0A917HR24</accession>
<dbReference type="Proteomes" id="UP000600247">
    <property type="component" value="Unassembled WGS sequence"/>
</dbReference>
<dbReference type="RefSeq" id="WP_188892512.1">
    <property type="nucleotide sequence ID" value="NZ_BMHY01000016.1"/>
</dbReference>
<evidence type="ECO:0000313" key="2">
    <source>
        <dbReference type="Proteomes" id="UP000600247"/>
    </source>
</evidence>
<name>A0A917HR24_9BACL</name>
<dbReference type="EMBL" id="BMHY01000016">
    <property type="protein sequence ID" value="GGG86630.1"/>
    <property type="molecule type" value="Genomic_DNA"/>
</dbReference>
<gene>
    <name evidence="1" type="ORF">GCM10010918_51020</name>
</gene>
<protein>
    <submittedName>
        <fullName evidence="1">Uncharacterized protein</fullName>
    </submittedName>
</protein>
<proteinExistence type="predicted"/>
<evidence type="ECO:0000313" key="1">
    <source>
        <dbReference type="EMBL" id="GGG86630.1"/>
    </source>
</evidence>
<sequence length="73" mass="8002">MSEQLSAKQLREAIEKLFSDAGYTVPGVLPAIDAMVKDNDRLKQELKKLRLAAARGSSVGDGMNSRLKDALRE</sequence>
<comment type="caution">
    <text evidence="1">The sequence shown here is derived from an EMBL/GenBank/DDBJ whole genome shotgun (WGS) entry which is preliminary data.</text>
</comment>
<reference evidence="1 2" key="1">
    <citation type="journal article" date="2014" name="Int. J. Syst. Evol. Microbiol.">
        <title>Complete genome sequence of Corynebacterium casei LMG S-19264T (=DSM 44701T), isolated from a smear-ripened cheese.</title>
        <authorList>
            <consortium name="US DOE Joint Genome Institute (JGI-PGF)"/>
            <person name="Walter F."/>
            <person name="Albersmeier A."/>
            <person name="Kalinowski J."/>
            <person name="Ruckert C."/>
        </authorList>
    </citation>
    <scope>NUCLEOTIDE SEQUENCE [LARGE SCALE GENOMIC DNA]</scope>
    <source>
        <strain evidence="1 2">CGMCC 1.15286</strain>
    </source>
</reference>
<keyword evidence="2" id="KW-1185">Reference proteome</keyword>
<organism evidence="1 2">
    <name type="scientific">Paenibacillus radicis</name>
    <name type="common">ex Gao et al. 2016</name>
    <dbReference type="NCBI Taxonomy" id="1737354"/>
    <lineage>
        <taxon>Bacteria</taxon>
        <taxon>Bacillati</taxon>
        <taxon>Bacillota</taxon>
        <taxon>Bacilli</taxon>
        <taxon>Bacillales</taxon>
        <taxon>Paenibacillaceae</taxon>
        <taxon>Paenibacillus</taxon>
    </lineage>
</organism>